<dbReference type="GO" id="GO:0016925">
    <property type="term" value="P:protein sumoylation"/>
    <property type="evidence" value="ECO:0007669"/>
    <property type="project" value="TreeGrafter"/>
</dbReference>
<keyword evidence="3" id="KW-0862">Zinc</keyword>
<dbReference type="GO" id="GO:0061665">
    <property type="term" value="F:SUMO ligase activity"/>
    <property type="evidence" value="ECO:0007669"/>
    <property type="project" value="TreeGrafter"/>
</dbReference>
<evidence type="ECO:0000313" key="7">
    <source>
        <dbReference type="Proteomes" id="UP000281553"/>
    </source>
</evidence>
<name>A0A3P6Q543_DIBLA</name>
<dbReference type="PANTHER" id="PTHR10782">
    <property type="entry name" value="ZINC FINGER MIZ DOMAIN-CONTAINING PROTEIN"/>
    <property type="match status" value="1"/>
</dbReference>
<evidence type="ECO:0000256" key="4">
    <source>
        <dbReference type="PROSITE-ProRule" id="PRU00452"/>
    </source>
</evidence>
<dbReference type="Pfam" id="PF02891">
    <property type="entry name" value="zf-MIZ"/>
    <property type="match status" value="1"/>
</dbReference>
<dbReference type="GO" id="GO:0000785">
    <property type="term" value="C:chromatin"/>
    <property type="evidence" value="ECO:0007669"/>
    <property type="project" value="TreeGrafter"/>
</dbReference>
<keyword evidence="1" id="KW-0479">Metal-binding</keyword>
<keyword evidence="7" id="KW-1185">Reference proteome</keyword>
<proteinExistence type="predicted"/>
<gene>
    <name evidence="6" type="ORF">DILT_LOCUS1148</name>
</gene>
<reference evidence="6 7" key="1">
    <citation type="submission" date="2018-11" db="EMBL/GenBank/DDBJ databases">
        <authorList>
            <consortium name="Pathogen Informatics"/>
        </authorList>
    </citation>
    <scope>NUCLEOTIDE SEQUENCE [LARGE SCALE GENOMIC DNA]</scope>
</reference>
<dbReference type="Proteomes" id="UP000281553">
    <property type="component" value="Unassembled WGS sequence"/>
</dbReference>
<keyword evidence="2 4" id="KW-0863">Zinc-finger</keyword>
<dbReference type="PANTHER" id="PTHR10782:SF4">
    <property type="entry name" value="TONALLI, ISOFORM E"/>
    <property type="match status" value="1"/>
</dbReference>
<organism evidence="6 7">
    <name type="scientific">Dibothriocephalus latus</name>
    <name type="common">Fish tapeworm</name>
    <name type="synonym">Diphyllobothrium latum</name>
    <dbReference type="NCBI Taxonomy" id="60516"/>
    <lineage>
        <taxon>Eukaryota</taxon>
        <taxon>Metazoa</taxon>
        <taxon>Spiralia</taxon>
        <taxon>Lophotrochozoa</taxon>
        <taxon>Platyhelminthes</taxon>
        <taxon>Cestoda</taxon>
        <taxon>Eucestoda</taxon>
        <taxon>Diphyllobothriidea</taxon>
        <taxon>Diphyllobothriidae</taxon>
        <taxon>Dibothriocephalus</taxon>
    </lineage>
</organism>
<accession>A0A3P6Q543</accession>
<dbReference type="InterPro" id="IPR013083">
    <property type="entry name" value="Znf_RING/FYVE/PHD"/>
</dbReference>
<dbReference type="Gene3D" id="3.30.40.10">
    <property type="entry name" value="Zinc/RING finger domain, C3HC4 (zinc finger)"/>
    <property type="match status" value="1"/>
</dbReference>
<evidence type="ECO:0000313" key="6">
    <source>
        <dbReference type="EMBL" id="VDK40517.1"/>
    </source>
</evidence>
<evidence type="ECO:0000256" key="2">
    <source>
        <dbReference type="ARBA" id="ARBA00022771"/>
    </source>
</evidence>
<dbReference type="CDD" id="cd16650">
    <property type="entry name" value="SP-RING_PIAS-like"/>
    <property type="match status" value="1"/>
</dbReference>
<sequence>MQIPVRSVNCDHLQCFDLSSYLAINKKRPRWSCPVCSLPAPFRDLRRDDFFVQMVADQSLKDAEMVHVDVSGQWQEVSKPPDSASSAVISIKDPIFVIPSDNPTIAAVPSLLHDTSMIRPYILDSNLPPRPVTPIGPDCTQFNGCILRSGDSDENVRECSATQPQQSTVAHPTSSSGCRGQCLPPAVTDEQSGKHGFAMLDSAPRM</sequence>
<protein>
    <recommendedName>
        <fullName evidence="5">SP-RING-type domain-containing protein</fullName>
    </recommendedName>
</protein>
<evidence type="ECO:0000256" key="3">
    <source>
        <dbReference type="ARBA" id="ARBA00022833"/>
    </source>
</evidence>
<dbReference type="PROSITE" id="PS51044">
    <property type="entry name" value="ZF_SP_RING"/>
    <property type="match status" value="1"/>
</dbReference>
<dbReference type="GO" id="GO:0008270">
    <property type="term" value="F:zinc ion binding"/>
    <property type="evidence" value="ECO:0007669"/>
    <property type="project" value="UniProtKB-KW"/>
</dbReference>
<dbReference type="AlphaFoldDB" id="A0A3P6Q543"/>
<evidence type="ECO:0000256" key="1">
    <source>
        <dbReference type="ARBA" id="ARBA00022723"/>
    </source>
</evidence>
<feature type="domain" description="SP-RING-type" evidence="5">
    <location>
        <begin position="1"/>
        <end position="65"/>
    </location>
</feature>
<dbReference type="EMBL" id="UYRU01006843">
    <property type="protein sequence ID" value="VDK40517.1"/>
    <property type="molecule type" value="Genomic_DNA"/>
</dbReference>
<dbReference type="InterPro" id="IPR004181">
    <property type="entry name" value="Znf_MIZ"/>
</dbReference>
<dbReference type="OrthoDB" id="6287158at2759"/>
<evidence type="ECO:0000259" key="5">
    <source>
        <dbReference type="PROSITE" id="PS51044"/>
    </source>
</evidence>